<protein>
    <submittedName>
        <fullName evidence="3">Cyclic nucleotide-binding protein</fullName>
    </submittedName>
</protein>
<proteinExistence type="predicted"/>
<keyword evidence="4" id="KW-1185">Reference proteome</keyword>
<dbReference type="EMBL" id="MJEH01000017">
    <property type="protein sequence ID" value="OEH93095.1"/>
    <property type="molecule type" value="Genomic_DNA"/>
</dbReference>
<dbReference type="SUPFAM" id="SSF51206">
    <property type="entry name" value="cAMP-binding domain-like"/>
    <property type="match status" value="1"/>
</dbReference>
<dbReference type="InterPro" id="IPR018490">
    <property type="entry name" value="cNMP-bd_dom_sf"/>
</dbReference>
<dbReference type="RefSeq" id="WP_069716903.1">
    <property type="nucleotide sequence ID" value="NZ_MJEH01000017.1"/>
</dbReference>
<feature type="domain" description="Cyclic nucleotide-binding" evidence="2">
    <location>
        <begin position="11"/>
        <end position="57"/>
    </location>
</feature>
<name>A0A1E5LG91_9BACI</name>
<dbReference type="Gene3D" id="2.60.120.10">
    <property type="entry name" value="Jelly Rolls"/>
    <property type="match status" value="1"/>
</dbReference>
<dbReference type="CDD" id="cd00038">
    <property type="entry name" value="CAP_ED"/>
    <property type="match status" value="1"/>
</dbReference>
<evidence type="ECO:0000313" key="4">
    <source>
        <dbReference type="Proteomes" id="UP000095209"/>
    </source>
</evidence>
<dbReference type="STRING" id="1305675.BFG57_13695"/>
<sequence length="189" mass="22049">MRDILIRYIKRFTDFTEGELETIVSDVPIEEFKKGTILLEQGEVPVKCYFVLKGCVRQFSINEDGKENTFNFFTEEQPVNIFNQHTLDKASKYSLSCTEDCVLVVGDLSIEQQMYDKYSGLETMTRKLFEENIGEMHDNFAEFISSRPEERYQSLLNNRPDLITRVPQHQLASFLGITPESLSRIKRRL</sequence>
<keyword evidence="1" id="KW-0010">Activator</keyword>
<dbReference type="PROSITE" id="PS50042">
    <property type="entry name" value="CNMP_BINDING_3"/>
    <property type="match status" value="1"/>
</dbReference>
<organism evidence="3 4">
    <name type="scientific">Bacillus solimangrovi</name>
    <dbReference type="NCBI Taxonomy" id="1305675"/>
    <lineage>
        <taxon>Bacteria</taxon>
        <taxon>Bacillati</taxon>
        <taxon>Bacillota</taxon>
        <taxon>Bacilli</taxon>
        <taxon>Bacillales</taxon>
        <taxon>Bacillaceae</taxon>
        <taxon>Bacillus</taxon>
    </lineage>
</organism>
<gene>
    <name evidence="3" type="ORF">BFG57_13695</name>
</gene>
<comment type="caution">
    <text evidence="3">The sequence shown here is derived from an EMBL/GenBank/DDBJ whole genome shotgun (WGS) entry which is preliminary data.</text>
</comment>
<dbReference type="OrthoDB" id="9798104at2"/>
<dbReference type="Pfam" id="PF00027">
    <property type="entry name" value="cNMP_binding"/>
    <property type="match status" value="1"/>
</dbReference>
<accession>A0A1E5LG91</accession>
<dbReference type="InterPro" id="IPR000595">
    <property type="entry name" value="cNMP-bd_dom"/>
</dbReference>
<evidence type="ECO:0000256" key="1">
    <source>
        <dbReference type="ARBA" id="ARBA00023159"/>
    </source>
</evidence>
<evidence type="ECO:0000259" key="2">
    <source>
        <dbReference type="PROSITE" id="PS50042"/>
    </source>
</evidence>
<reference evidence="3 4" key="1">
    <citation type="submission" date="2016-08" db="EMBL/GenBank/DDBJ databases">
        <title>Genome of Bacillus solimangrovi GH2-4.</title>
        <authorList>
            <person name="Lim S."/>
            <person name="Kim B.-C."/>
        </authorList>
    </citation>
    <scope>NUCLEOTIDE SEQUENCE [LARGE SCALE GENOMIC DNA]</scope>
    <source>
        <strain evidence="3 4">GH2-4</strain>
    </source>
</reference>
<evidence type="ECO:0000313" key="3">
    <source>
        <dbReference type="EMBL" id="OEH93095.1"/>
    </source>
</evidence>
<dbReference type="Proteomes" id="UP000095209">
    <property type="component" value="Unassembled WGS sequence"/>
</dbReference>
<dbReference type="AlphaFoldDB" id="A0A1E5LG91"/>
<dbReference type="InterPro" id="IPR014710">
    <property type="entry name" value="RmlC-like_jellyroll"/>
</dbReference>